<evidence type="ECO:0000313" key="1">
    <source>
        <dbReference type="EMBL" id="VDO73220.1"/>
    </source>
</evidence>
<organism evidence="2 3">
    <name type="scientific">Heligmosomoides polygyrus</name>
    <name type="common">Parasitic roundworm</name>
    <dbReference type="NCBI Taxonomy" id="6339"/>
    <lineage>
        <taxon>Eukaryota</taxon>
        <taxon>Metazoa</taxon>
        <taxon>Ecdysozoa</taxon>
        <taxon>Nematoda</taxon>
        <taxon>Chromadorea</taxon>
        <taxon>Rhabditida</taxon>
        <taxon>Rhabditina</taxon>
        <taxon>Rhabditomorpha</taxon>
        <taxon>Strongyloidea</taxon>
        <taxon>Heligmosomidae</taxon>
        <taxon>Heligmosomoides</taxon>
    </lineage>
</organism>
<sequence length="103" mass="11527">MAVPSQESFAHLVSYLRDTELQPNDIVSDAVHADDSCRSAQHLCLHDAEARFNFLSGRPTLSAVHRYWPDDCSADLRLKALWYLLVTEQASQRAPFGPSCTHA</sequence>
<dbReference type="Proteomes" id="UP000050761">
    <property type="component" value="Unassembled WGS sequence"/>
</dbReference>
<accession>A0A3P7XG16</accession>
<evidence type="ECO:0000313" key="2">
    <source>
        <dbReference type="Proteomes" id="UP000050761"/>
    </source>
</evidence>
<protein>
    <submittedName>
        <fullName evidence="3">DUF2384 domain-containing protein</fullName>
    </submittedName>
</protein>
<gene>
    <name evidence="1" type="ORF">HPBE_LOCUS7676</name>
</gene>
<reference evidence="1 2" key="1">
    <citation type="submission" date="2018-11" db="EMBL/GenBank/DDBJ databases">
        <authorList>
            <consortium name="Pathogen Informatics"/>
        </authorList>
    </citation>
    <scope>NUCLEOTIDE SEQUENCE [LARGE SCALE GENOMIC DNA]</scope>
</reference>
<evidence type="ECO:0000313" key="3">
    <source>
        <dbReference type="WBParaSite" id="HPBE_0000767501-mRNA-1"/>
    </source>
</evidence>
<dbReference type="AlphaFoldDB" id="A0A183FKJ6"/>
<dbReference type="WBParaSite" id="HPBE_0000767501-mRNA-1">
    <property type="protein sequence ID" value="HPBE_0000767501-mRNA-1"/>
    <property type="gene ID" value="HPBE_0000767501"/>
</dbReference>
<name>A0A183FKJ6_HELPZ</name>
<proteinExistence type="predicted"/>
<reference evidence="3" key="2">
    <citation type="submission" date="2019-09" db="UniProtKB">
        <authorList>
            <consortium name="WormBaseParasite"/>
        </authorList>
    </citation>
    <scope>IDENTIFICATION</scope>
</reference>
<accession>A0A183FKJ6</accession>
<keyword evidence="2" id="KW-1185">Reference proteome</keyword>
<dbReference type="EMBL" id="UZAH01025950">
    <property type="protein sequence ID" value="VDO73220.1"/>
    <property type="molecule type" value="Genomic_DNA"/>
</dbReference>